<accession>A0A1I7F6X1</accession>
<dbReference type="Proteomes" id="UP000183656">
    <property type="component" value="Unassembled WGS sequence"/>
</dbReference>
<dbReference type="EMBL" id="FPBX01000001">
    <property type="protein sequence ID" value="SFU31895.1"/>
    <property type="molecule type" value="Genomic_DNA"/>
</dbReference>
<name>A0A1I7F6X1_9BURK</name>
<dbReference type="STRING" id="343013.SAMN04489707_1001212"/>
<evidence type="ECO:0008006" key="4">
    <source>
        <dbReference type="Google" id="ProtNLM"/>
    </source>
</evidence>
<organism evidence="2 3">
    <name type="scientific">Paenacidovorax caeni</name>
    <dbReference type="NCBI Taxonomy" id="343013"/>
    <lineage>
        <taxon>Bacteria</taxon>
        <taxon>Pseudomonadati</taxon>
        <taxon>Pseudomonadota</taxon>
        <taxon>Betaproteobacteria</taxon>
        <taxon>Burkholderiales</taxon>
        <taxon>Comamonadaceae</taxon>
        <taxon>Paenacidovorax</taxon>
    </lineage>
</organism>
<dbReference type="PANTHER" id="PTHR39431">
    <property type="entry name" value="FRPA/C-RELATED PROTEIN"/>
    <property type="match status" value="1"/>
</dbReference>
<sequence>MKIAASTLQAQAQHSATRTHTQSERLELRVGNTTLSSTSSRSSTQASLGAASLVQMRAQDTPPAGVTVAPSLRAAAQRGAQQAPASATERSAGADDFENLTPHLSMVRDLIARMTGVQAQSVRLSVSQESTAVNMAASTDANTRLALRYEQHEVLEETESTQYATEGVVRTADGQEIRFNLQLSMQRSYREESHLLLRMGSDAQAIDPLVINFDGTAAELQSVRFAFDLNGDGQTEQVPLLSGNRGYLALDRNSNQRIDSGLELFGPATGNGYTELARHDDDGNGWIDENDAVFSQLKVWVPEAEGAGRLMSLKEAGVGALSLAATQTPFALRTRGNDPLGMVRSTSAYLREDGGAGTMQQIDLAV</sequence>
<feature type="compositionally biased region" description="Polar residues" evidence="1">
    <location>
        <begin position="1"/>
        <end position="20"/>
    </location>
</feature>
<feature type="region of interest" description="Disordered" evidence="1">
    <location>
        <begin position="75"/>
        <end position="95"/>
    </location>
</feature>
<feature type="compositionally biased region" description="Low complexity" evidence="1">
    <location>
        <begin position="75"/>
        <end position="87"/>
    </location>
</feature>
<feature type="compositionally biased region" description="Low complexity" evidence="1">
    <location>
        <begin position="33"/>
        <end position="47"/>
    </location>
</feature>
<dbReference type="RefSeq" id="WP_054255420.1">
    <property type="nucleotide sequence ID" value="NZ_CYIG01000007.1"/>
</dbReference>
<gene>
    <name evidence="2" type="ORF">SAMN04489707_1001212</name>
</gene>
<proteinExistence type="predicted"/>
<evidence type="ECO:0000313" key="3">
    <source>
        <dbReference type="Proteomes" id="UP000183656"/>
    </source>
</evidence>
<evidence type="ECO:0000256" key="1">
    <source>
        <dbReference type="SAM" id="MobiDB-lite"/>
    </source>
</evidence>
<reference evidence="2 3" key="1">
    <citation type="submission" date="2016-10" db="EMBL/GenBank/DDBJ databases">
        <authorList>
            <person name="de Groot N.N."/>
        </authorList>
    </citation>
    <scope>NUCLEOTIDE SEQUENCE [LARGE SCALE GENOMIC DNA]</scope>
    <source>
        <strain evidence="2 3">R-24608</strain>
    </source>
</reference>
<evidence type="ECO:0000313" key="2">
    <source>
        <dbReference type="EMBL" id="SFU31895.1"/>
    </source>
</evidence>
<dbReference type="OrthoDB" id="9773411at2"/>
<dbReference type="PANTHER" id="PTHR39431:SF1">
    <property type="entry name" value="FRPA_C-RELATED PROTEIN"/>
    <property type="match status" value="1"/>
</dbReference>
<protein>
    <recommendedName>
        <fullName evidence="4">VCBS repeat-containing protein</fullName>
    </recommendedName>
</protein>
<keyword evidence="3" id="KW-1185">Reference proteome</keyword>
<dbReference type="AlphaFoldDB" id="A0A1I7F6X1"/>
<feature type="region of interest" description="Disordered" evidence="1">
    <location>
        <begin position="1"/>
        <end position="48"/>
    </location>
</feature>